<dbReference type="AlphaFoldDB" id="A0A915DIK8"/>
<proteinExistence type="predicted"/>
<evidence type="ECO:0000256" key="1">
    <source>
        <dbReference type="SAM" id="Phobius"/>
    </source>
</evidence>
<keyword evidence="1" id="KW-0812">Transmembrane</keyword>
<feature type="transmembrane region" description="Helical" evidence="1">
    <location>
        <begin position="108"/>
        <end position="130"/>
    </location>
</feature>
<accession>A0A915DIK8</accession>
<evidence type="ECO:0000313" key="2">
    <source>
        <dbReference type="Proteomes" id="UP000887574"/>
    </source>
</evidence>
<keyword evidence="1" id="KW-1133">Transmembrane helix</keyword>
<protein>
    <submittedName>
        <fullName evidence="3">Uncharacterized protein</fullName>
    </submittedName>
</protein>
<dbReference type="Proteomes" id="UP000887574">
    <property type="component" value="Unplaced"/>
</dbReference>
<dbReference type="WBParaSite" id="jg19849">
    <property type="protein sequence ID" value="jg19849"/>
    <property type="gene ID" value="jg19849"/>
</dbReference>
<keyword evidence="2" id="KW-1185">Reference proteome</keyword>
<keyword evidence="1" id="KW-0472">Membrane</keyword>
<name>A0A915DIK8_9BILA</name>
<organism evidence="2 3">
    <name type="scientific">Ditylenchus dipsaci</name>
    <dbReference type="NCBI Taxonomy" id="166011"/>
    <lineage>
        <taxon>Eukaryota</taxon>
        <taxon>Metazoa</taxon>
        <taxon>Ecdysozoa</taxon>
        <taxon>Nematoda</taxon>
        <taxon>Chromadorea</taxon>
        <taxon>Rhabditida</taxon>
        <taxon>Tylenchina</taxon>
        <taxon>Tylenchomorpha</taxon>
        <taxon>Sphaerularioidea</taxon>
        <taxon>Anguinidae</taxon>
        <taxon>Anguininae</taxon>
        <taxon>Ditylenchus</taxon>
    </lineage>
</organism>
<reference evidence="3" key="1">
    <citation type="submission" date="2022-11" db="UniProtKB">
        <authorList>
            <consortium name="WormBaseParasite"/>
        </authorList>
    </citation>
    <scope>IDENTIFICATION</scope>
</reference>
<evidence type="ECO:0000313" key="3">
    <source>
        <dbReference type="WBParaSite" id="jg19849"/>
    </source>
</evidence>
<sequence>MLFFYLNHAVSSDLTFCQIAACNNIILLDLSFVGNVFEKERNAAIGKSPSAETAKEAESNMQTIPDYQSLGTNCQYSPLDFHSFAFVDECVLGDCFASYFVEFRGFSYARFAFGSFCCFFWISVVPLYSIALTRKKRAFWVEPNICSHTSLELAFWVTCSSLIPTPAGCVATSEDEVKSSEGNTEEELKEIVKRKAFLESRKQFYGGEWAAAMKGIQDRTGVPSPQADSCFYFRCFYKCRFFGATEVGDQKKELENDAASTK</sequence>